<gene>
    <name evidence="2" type="ORF">ACJHVH_05790</name>
</gene>
<accession>A0ABW8U693</accession>
<feature type="coiled-coil region" evidence="1">
    <location>
        <begin position="115"/>
        <end position="142"/>
    </location>
</feature>
<comment type="caution">
    <text evidence="2">The sequence shown here is derived from an EMBL/GenBank/DDBJ whole genome shotgun (WGS) entry which is preliminary data.</text>
</comment>
<protein>
    <recommendedName>
        <fullName evidence="4">AbiTii domain-containing protein</fullName>
    </recommendedName>
</protein>
<keyword evidence="1" id="KW-0175">Coiled coil</keyword>
<proteinExistence type="predicted"/>
<keyword evidence="3" id="KW-1185">Reference proteome</keyword>
<sequence>MSEFIEVIDALKELNELLKQKQSPRPLKFWLLDCDVLELPLYVSYDKGEQIELASEKEKQSHNKNILYQLRPSILFGKVIDKSGIINLLTFRTASIFTESPRHYWTFDDFYSNPIFKALESNQQLQDELEQAKARIAELENQSGNKELPTRTANNASKIILAMAECLGWDLSKPFADETNGKIREILEKQGNVLSKDTVGKWLKQAYDIGK</sequence>
<name>A0ABW8U693_9GAMM</name>
<reference evidence="2 3" key="1">
    <citation type="submission" date="2024-11" db="EMBL/GenBank/DDBJ databases">
        <title>First Report of Moraxella oculi in Brazil in an Infectious Bovine Keratoconjunctivitis Outbreak.</title>
        <authorList>
            <person name="Carvalho C.V."/>
            <person name="Domingues R."/>
            <person name="Coutinho C."/>
            <person name="Honorio N.T.B.S."/>
            <person name="Faza D.R.L.R."/>
            <person name="Carvalho W.A."/>
            <person name="Machado A.B.F."/>
            <person name="Martins M.F."/>
            <person name="Gaspar E.B."/>
        </authorList>
    </citation>
    <scope>NUCLEOTIDE SEQUENCE [LARGE SCALE GENOMIC DNA]</scope>
    <source>
        <strain evidence="2 3">2117LE</strain>
    </source>
</reference>
<organism evidence="2 3">
    <name type="scientific">Moraxella oculi</name>
    <dbReference type="NCBI Taxonomy" id="2940516"/>
    <lineage>
        <taxon>Bacteria</taxon>
        <taxon>Pseudomonadati</taxon>
        <taxon>Pseudomonadota</taxon>
        <taxon>Gammaproteobacteria</taxon>
        <taxon>Moraxellales</taxon>
        <taxon>Moraxellaceae</taxon>
        <taxon>Moraxella</taxon>
    </lineage>
</organism>
<dbReference type="RefSeq" id="WP_407069095.1">
    <property type="nucleotide sequence ID" value="NZ_JBJJXE010000007.1"/>
</dbReference>
<dbReference type="Proteomes" id="UP001624684">
    <property type="component" value="Unassembled WGS sequence"/>
</dbReference>
<evidence type="ECO:0000313" key="3">
    <source>
        <dbReference type="Proteomes" id="UP001624684"/>
    </source>
</evidence>
<evidence type="ECO:0000256" key="1">
    <source>
        <dbReference type="SAM" id="Coils"/>
    </source>
</evidence>
<evidence type="ECO:0000313" key="2">
    <source>
        <dbReference type="EMBL" id="MFL1732504.1"/>
    </source>
</evidence>
<dbReference type="EMBL" id="JBJJXE010000007">
    <property type="protein sequence ID" value="MFL1732504.1"/>
    <property type="molecule type" value="Genomic_DNA"/>
</dbReference>
<evidence type="ECO:0008006" key="4">
    <source>
        <dbReference type="Google" id="ProtNLM"/>
    </source>
</evidence>